<keyword evidence="2" id="KW-1185">Reference proteome</keyword>
<accession>A0ABY6CAT5</accession>
<protein>
    <recommendedName>
        <fullName evidence="3">MBL fold metallo-hydrolase</fullName>
    </recommendedName>
</protein>
<dbReference type="RefSeq" id="WP_262167789.1">
    <property type="nucleotide sequence ID" value="NZ_CP104965.1"/>
</dbReference>
<dbReference type="EMBL" id="CP104965">
    <property type="protein sequence ID" value="UXN69365.1"/>
    <property type="molecule type" value="Genomic_DNA"/>
</dbReference>
<dbReference type="Proteomes" id="UP001061862">
    <property type="component" value="Chromosome"/>
</dbReference>
<name>A0ABY6CAT5_9HYPH</name>
<organism evidence="1 2">
    <name type="scientific">Devosia neptuniae</name>
    <dbReference type="NCBI Taxonomy" id="191302"/>
    <lineage>
        <taxon>Bacteria</taxon>
        <taxon>Pseudomonadati</taxon>
        <taxon>Pseudomonadota</taxon>
        <taxon>Alphaproteobacteria</taxon>
        <taxon>Hyphomicrobiales</taxon>
        <taxon>Devosiaceae</taxon>
        <taxon>Devosia</taxon>
    </lineage>
</organism>
<evidence type="ECO:0000313" key="1">
    <source>
        <dbReference type="EMBL" id="UXN69365.1"/>
    </source>
</evidence>
<evidence type="ECO:0008006" key="3">
    <source>
        <dbReference type="Google" id="ProtNLM"/>
    </source>
</evidence>
<sequence>MKLTWFGGTTLRMHIGGQILVMDAGAAPAEIDAVELVSGADAQFESRGDGVPGVDAARWKPRRPARLLDEGSDPETVAVFRAGQGATLVDAVGEPPLLLVTDALPVLGRWAGDAVVVLLGDGAALTGLGLGLLEASAPKLLVLGGSEADVDVAVAALRDRLDGTGLVALEPSMALEV</sequence>
<gene>
    <name evidence="1" type="ORF">N8A98_19375</name>
</gene>
<proteinExistence type="predicted"/>
<reference evidence="1 2" key="1">
    <citation type="submission" date="2022-09" db="EMBL/GenBank/DDBJ databases">
        <title>Interaction between co-microsymbionts with complementary sets of symbiotic genes in legume-rhizobium systems.</title>
        <authorList>
            <person name="Safronova V."/>
            <person name="Sazanova A."/>
            <person name="Afonin A."/>
            <person name="Chirak E."/>
        </authorList>
    </citation>
    <scope>NUCLEOTIDE SEQUENCE [LARGE SCALE GENOMIC DNA]</scope>
    <source>
        <strain evidence="1 2">A18/4-1</strain>
    </source>
</reference>
<evidence type="ECO:0000313" key="2">
    <source>
        <dbReference type="Proteomes" id="UP001061862"/>
    </source>
</evidence>